<sequence length="192" mass="18379">MLGGMAAGTREPEGANALAGVLGGGGLGGILGGMLGGGGHAAGAGGGMGGMDLGGVLGSILGRSQPAVQDGVQQASGLNSDQTRKLLMILAPIVLAAIMKSRQGRTADGAVASGGGLGIPGMGGGMGGGTGIPGMGGAQRPADASMVDSDGDGIPDYLEQEARTAEARAAQRNPKIGGILGKILDMAQRPPR</sequence>
<organism evidence="1 2">
    <name type="scientific">Roseisolibacter agri</name>
    <dbReference type="NCBI Taxonomy" id="2014610"/>
    <lineage>
        <taxon>Bacteria</taxon>
        <taxon>Pseudomonadati</taxon>
        <taxon>Gemmatimonadota</taxon>
        <taxon>Gemmatimonadia</taxon>
        <taxon>Gemmatimonadales</taxon>
        <taxon>Gemmatimonadaceae</taxon>
        <taxon>Roseisolibacter</taxon>
    </lineage>
</organism>
<reference evidence="1" key="1">
    <citation type="submission" date="2022-08" db="EMBL/GenBank/DDBJ databases">
        <title>Draft genome sequencing of Roseisolibacter agri AW1220.</title>
        <authorList>
            <person name="Tobiishi Y."/>
            <person name="Tonouchi A."/>
        </authorList>
    </citation>
    <scope>NUCLEOTIDE SEQUENCE</scope>
    <source>
        <strain evidence="1">AW1220</strain>
    </source>
</reference>
<dbReference type="EMBL" id="BRXS01000003">
    <property type="protein sequence ID" value="GLC25512.1"/>
    <property type="molecule type" value="Genomic_DNA"/>
</dbReference>
<gene>
    <name evidence="1" type="ORF">rosag_20250</name>
</gene>
<proteinExistence type="predicted"/>
<name>A0AA37V2N8_9BACT</name>
<comment type="caution">
    <text evidence="1">The sequence shown here is derived from an EMBL/GenBank/DDBJ whole genome shotgun (WGS) entry which is preliminary data.</text>
</comment>
<evidence type="ECO:0000313" key="1">
    <source>
        <dbReference type="EMBL" id="GLC25512.1"/>
    </source>
</evidence>
<keyword evidence="2" id="KW-1185">Reference proteome</keyword>
<evidence type="ECO:0008006" key="3">
    <source>
        <dbReference type="Google" id="ProtNLM"/>
    </source>
</evidence>
<dbReference type="InterPro" id="IPR009282">
    <property type="entry name" value="DUF937"/>
</dbReference>
<evidence type="ECO:0000313" key="2">
    <source>
        <dbReference type="Proteomes" id="UP001161325"/>
    </source>
</evidence>
<dbReference type="Proteomes" id="UP001161325">
    <property type="component" value="Unassembled WGS sequence"/>
</dbReference>
<protein>
    <recommendedName>
        <fullName evidence="3">DUF937 domain-containing protein</fullName>
    </recommendedName>
</protein>
<dbReference type="AlphaFoldDB" id="A0AA37V2N8"/>
<dbReference type="Pfam" id="PF06078">
    <property type="entry name" value="DUF937"/>
    <property type="match status" value="1"/>
</dbReference>
<accession>A0AA37V2N8</accession>